<name>A0A5N6LUZ5_9ASTR</name>
<evidence type="ECO:0000313" key="1">
    <source>
        <dbReference type="EMBL" id="KAD2805414.1"/>
    </source>
</evidence>
<dbReference type="EMBL" id="SZYD01000018">
    <property type="protein sequence ID" value="KAD2805414.1"/>
    <property type="molecule type" value="Genomic_DNA"/>
</dbReference>
<accession>A0A5N6LUZ5</accession>
<sequence>MVFKSRESLFMVFKSRESFHGIQIKRFISWMELAFKFVLKANCRSGVIVFLSRMELAFKFAFKSQLQVIRFKTFSGTTKETILSQNKMKKHARMD</sequence>
<dbReference type="Proteomes" id="UP000326396">
    <property type="component" value="Linkage Group LG8"/>
</dbReference>
<organism evidence="1 2">
    <name type="scientific">Mikania micrantha</name>
    <name type="common">bitter vine</name>
    <dbReference type="NCBI Taxonomy" id="192012"/>
    <lineage>
        <taxon>Eukaryota</taxon>
        <taxon>Viridiplantae</taxon>
        <taxon>Streptophyta</taxon>
        <taxon>Embryophyta</taxon>
        <taxon>Tracheophyta</taxon>
        <taxon>Spermatophyta</taxon>
        <taxon>Magnoliopsida</taxon>
        <taxon>eudicotyledons</taxon>
        <taxon>Gunneridae</taxon>
        <taxon>Pentapetalae</taxon>
        <taxon>asterids</taxon>
        <taxon>campanulids</taxon>
        <taxon>Asterales</taxon>
        <taxon>Asteraceae</taxon>
        <taxon>Asteroideae</taxon>
        <taxon>Heliantheae alliance</taxon>
        <taxon>Eupatorieae</taxon>
        <taxon>Mikania</taxon>
    </lineage>
</organism>
<gene>
    <name evidence="1" type="ORF">E3N88_38791</name>
</gene>
<evidence type="ECO:0000313" key="2">
    <source>
        <dbReference type="Proteomes" id="UP000326396"/>
    </source>
</evidence>
<dbReference type="AlphaFoldDB" id="A0A5N6LUZ5"/>
<proteinExistence type="predicted"/>
<comment type="caution">
    <text evidence="1">The sequence shown here is derived from an EMBL/GenBank/DDBJ whole genome shotgun (WGS) entry which is preliminary data.</text>
</comment>
<protein>
    <submittedName>
        <fullName evidence="1">Uncharacterized protein</fullName>
    </submittedName>
</protein>
<keyword evidence="2" id="KW-1185">Reference proteome</keyword>
<reference evidence="1 2" key="1">
    <citation type="submission" date="2019-05" db="EMBL/GenBank/DDBJ databases">
        <title>Mikania micrantha, genome provides insights into the molecular mechanism of rapid growth.</title>
        <authorList>
            <person name="Liu B."/>
        </authorList>
    </citation>
    <scope>NUCLEOTIDE SEQUENCE [LARGE SCALE GENOMIC DNA]</scope>
    <source>
        <strain evidence="1">NLD-2019</strain>
        <tissue evidence="1">Leaf</tissue>
    </source>
</reference>